<name>A0ABM8J0G9_9CREN</name>
<keyword evidence="11" id="KW-1185">Reference proteome</keyword>
<dbReference type="EMBL" id="AP028907">
    <property type="protein sequence ID" value="BES82299.1"/>
    <property type="molecule type" value="Genomic_DNA"/>
</dbReference>
<evidence type="ECO:0000256" key="5">
    <source>
        <dbReference type="ARBA" id="ARBA00023268"/>
    </source>
</evidence>
<dbReference type="CDD" id="cd05636">
    <property type="entry name" value="LbH_G1P_TT_C_like"/>
    <property type="match status" value="1"/>
</dbReference>
<dbReference type="Gene3D" id="2.160.10.10">
    <property type="entry name" value="Hexapeptide repeat proteins"/>
    <property type="match status" value="1"/>
</dbReference>
<dbReference type="RefSeq" id="WP_338249489.1">
    <property type="nucleotide sequence ID" value="NZ_AP028907.1"/>
</dbReference>
<dbReference type="NCBIfam" id="TIGR03992">
    <property type="entry name" value="Arch_glmU"/>
    <property type="match status" value="1"/>
</dbReference>
<dbReference type="CDD" id="cd04181">
    <property type="entry name" value="NTP_transferase"/>
    <property type="match status" value="1"/>
</dbReference>
<reference evidence="10 11" key="1">
    <citation type="submission" date="2023-09" db="EMBL/GenBank/DDBJ databases">
        <title>Pyrofollis japonicus gen. nov. sp. nov., a novel member of the family Pyrodictiaceae isolated from the Iheya North hydrothermal field.</title>
        <authorList>
            <person name="Miyazaki U."/>
            <person name="Sanari M."/>
            <person name="Tame A."/>
            <person name="Kitajima M."/>
            <person name="Okamoto A."/>
            <person name="Sawayama S."/>
            <person name="Miyazaki J."/>
            <person name="Takai K."/>
            <person name="Nakagawa S."/>
        </authorList>
    </citation>
    <scope>NUCLEOTIDE SEQUENCE [LARGE SCALE GENOMIC DNA]</scope>
    <source>
        <strain evidence="10 11">AV2</strain>
    </source>
</reference>
<evidence type="ECO:0000256" key="8">
    <source>
        <dbReference type="ARBA" id="ARBA00048493"/>
    </source>
</evidence>
<dbReference type="Proteomes" id="UP001341135">
    <property type="component" value="Chromosome"/>
</dbReference>
<dbReference type="InterPro" id="IPR023915">
    <property type="entry name" value="Bifunctiontional_GlmU_arc-type"/>
</dbReference>
<evidence type="ECO:0000256" key="6">
    <source>
        <dbReference type="ARBA" id="ARBA00023315"/>
    </source>
</evidence>
<comment type="catalytic activity">
    <reaction evidence="7">
        <text>alpha-D-glucosamine 1-phosphate + acetyl-CoA = N-acetyl-alpha-D-glucosamine 1-phosphate + CoA + H(+)</text>
        <dbReference type="Rhea" id="RHEA:13725"/>
        <dbReference type="ChEBI" id="CHEBI:15378"/>
        <dbReference type="ChEBI" id="CHEBI:57287"/>
        <dbReference type="ChEBI" id="CHEBI:57288"/>
        <dbReference type="ChEBI" id="CHEBI:57776"/>
        <dbReference type="ChEBI" id="CHEBI:58516"/>
        <dbReference type="EC" id="2.3.1.157"/>
    </reaction>
</comment>
<dbReference type="GeneID" id="89289874"/>
<sequence>MSRYAVVLAAGRGERLWPLTSTRPKPLLPLPGGETLLTRLLGQLRGLVDGVVVVVSPGWAGEATRRLLEERSFSVAYAVQPEPRGTGDAARVGVEALPRSVDEVLLVNGDLLVSRGLLEAVAEAGAPALAAVPSERPWEYGVVEADGRGCLRGLREKPMDAKPGSLVNTGVYLLPRQRLEELLAGLKPSPRGELEVTDAVAALAEEACVRVVSGDWLWMDVGRPWELIDAYRAVFEEKMRGRSEPLVEGEAEPGAVLRGPVYVAPGAVVRSHTVVEGPAWIEGEAGPLARLRPWSFLLEGSRAGAHTEIKASILMEGAKAPHFNYVGDSVLGEHVNLGAGTVTANLRFDHATVRMTLKGRRVDTGRKKLGAFLGGYAQTGINVSLLPGVRVGAYSWIYPGTVVARDVPDCSFLAPGLEGGLETRSLKDRVECPEHLQR</sequence>
<evidence type="ECO:0000256" key="4">
    <source>
        <dbReference type="ARBA" id="ARBA00022695"/>
    </source>
</evidence>
<keyword evidence="6" id="KW-0012">Acyltransferase</keyword>
<evidence type="ECO:0000256" key="1">
    <source>
        <dbReference type="ARBA" id="ARBA00005166"/>
    </source>
</evidence>
<evidence type="ECO:0000313" key="11">
    <source>
        <dbReference type="Proteomes" id="UP001341135"/>
    </source>
</evidence>
<dbReference type="InterPro" id="IPR005835">
    <property type="entry name" value="NTP_transferase_dom"/>
</dbReference>
<dbReference type="InterPro" id="IPR050065">
    <property type="entry name" value="GlmU-like"/>
</dbReference>
<protein>
    <submittedName>
        <fullName evidence="10">Bifunctional sugar-1-phosphate nucleotidylyltransferase/acetyltransferase</fullName>
    </submittedName>
</protein>
<feature type="domain" description="Nucleotidyl transferase" evidence="9">
    <location>
        <begin position="5"/>
        <end position="234"/>
    </location>
</feature>
<dbReference type="SUPFAM" id="SSF53448">
    <property type="entry name" value="Nucleotide-diphospho-sugar transferases"/>
    <property type="match status" value="1"/>
</dbReference>
<dbReference type="Gene3D" id="3.90.550.10">
    <property type="entry name" value="Spore Coat Polysaccharide Biosynthesis Protein SpsA, Chain A"/>
    <property type="match status" value="1"/>
</dbReference>
<comment type="catalytic activity">
    <reaction evidence="8">
        <text>N-acetyl-alpha-D-glucosamine 1-phosphate + UTP + H(+) = UDP-N-acetyl-alpha-D-glucosamine + diphosphate</text>
        <dbReference type="Rhea" id="RHEA:13509"/>
        <dbReference type="ChEBI" id="CHEBI:15378"/>
        <dbReference type="ChEBI" id="CHEBI:33019"/>
        <dbReference type="ChEBI" id="CHEBI:46398"/>
        <dbReference type="ChEBI" id="CHEBI:57705"/>
        <dbReference type="ChEBI" id="CHEBI:57776"/>
        <dbReference type="EC" id="2.7.7.23"/>
    </reaction>
</comment>
<organism evidence="10 11">
    <name type="scientific">Pyrodictium abyssi</name>
    <dbReference type="NCBI Taxonomy" id="54256"/>
    <lineage>
        <taxon>Archaea</taxon>
        <taxon>Thermoproteota</taxon>
        <taxon>Thermoprotei</taxon>
        <taxon>Desulfurococcales</taxon>
        <taxon>Pyrodictiaceae</taxon>
        <taxon>Pyrodictium</taxon>
    </lineage>
</organism>
<evidence type="ECO:0000256" key="2">
    <source>
        <dbReference type="ARBA" id="ARBA00005208"/>
    </source>
</evidence>
<keyword evidence="5" id="KW-0511">Multifunctional enzyme</keyword>
<comment type="pathway">
    <text evidence="1">Nucleotide-sugar biosynthesis; UDP-N-acetyl-alpha-D-glucosamine biosynthesis; N-acetyl-alpha-D-glucosamine 1-phosphate from alpha-D-glucosamine 6-phosphate (route II): step 2/2.</text>
</comment>
<proteinExistence type="predicted"/>
<keyword evidence="4" id="KW-0548">Nucleotidyltransferase</keyword>
<comment type="pathway">
    <text evidence="2">Nucleotide-sugar biosynthesis; UDP-N-acetyl-alpha-D-glucosamine biosynthesis; UDP-N-acetyl-alpha-D-glucosamine from N-acetyl-alpha-D-glucosamine 1-phosphate: step 1/1.</text>
</comment>
<evidence type="ECO:0000313" key="10">
    <source>
        <dbReference type="EMBL" id="BES82299.1"/>
    </source>
</evidence>
<dbReference type="Pfam" id="PF00483">
    <property type="entry name" value="NTP_transferase"/>
    <property type="match status" value="1"/>
</dbReference>
<evidence type="ECO:0000256" key="3">
    <source>
        <dbReference type="ARBA" id="ARBA00022679"/>
    </source>
</evidence>
<accession>A0ABM8J0G9</accession>
<evidence type="ECO:0000259" key="9">
    <source>
        <dbReference type="Pfam" id="PF00483"/>
    </source>
</evidence>
<dbReference type="SUPFAM" id="SSF51161">
    <property type="entry name" value="Trimeric LpxA-like enzymes"/>
    <property type="match status" value="1"/>
</dbReference>
<gene>
    <name evidence="10" type="primary">spn</name>
    <name evidence="10" type="ORF">PABY_18660</name>
</gene>
<dbReference type="PANTHER" id="PTHR43584">
    <property type="entry name" value="NUCLEOTIDYL TRANSFERASE"/>
    <property type="match status" value="1"/>
</dbReference>
<dbReference type="InterPro" id="IPR011004">
    <property type="entry name" value="Trimer_LpxA-like_sf"/>
</dbReference>
<dbReference type="PANTHER" id="PTHR43584:SF8">
    <property type="entry name" value="N-ACETYLMURAMATE ALPHA-1-PHOSPHATE URIDYLYLTRANSFERASE"/>
    <property type="match status" value="1"/>
</dbReference>
<dbReference type="InterPro" id="IPR029044">
    <property type="entry name" value="Nucleotide-diphossugar_trans"/>
</dbReference>
<keyword evidence="3" id="KW-0808">Transferase</keyword>
<evidence type="ECO:0000256" key="7">
    <source>
        <dbReference type="ARBA" id="ARBA00048247"/>
    </source>
</evidence>